<protein>
    <submittedName>
        <fullName evidence="2">Uncharacterized protein</fullName>
    </submittedName>
</protein>
<name>A0A931CAW4_9ACTN</name>
<evidence type="ECO:0000313" key="2">
    <source>
        <dbReference type="EMBL" id="MBG0564022.1"/>
    </source>
</evidence>
<accession>A0A931CAW4</accession>
<feature type="transmembrane region" description="Helical" evidence="1">
    <location>
        <begin position="34"/>
        <end position="55"/>
    </location>
</feature>
<evidence type="ECO:0000256" key="1">
    <source>
        <dbReference type="SAM" id="Phobius"/>
    </source>
</evidence>
<reference evidence="2" key="1">
    <citation type="submission" date="2020-11" db="EMBL/GenBank/DDBJ databases">
        <title>Isolation and identification of active actinomycetes.</title>
        <authorList>
            <person name="Sun X."/>
        </authorList>
    </citation>
    <scope>NUCLEOTIDE SEQUENCE</scope>
    <source>
        <strain evidence="2">NEAU-A11</strain>
    </source>
</reference>
<keyword evidence="1" id="KW-0812">Transmembrane</keyword>
<keyword evidence="1" id="KW-0472">Membrane</keyword>
<organism evidence="2 3">
    <name type="scientific">Actinoplanes aureus</name>
    <dbReference type="NCBI Taxonomy" id="2792083"/>
    <lineage>
        <taxon>Bacteria</taxon>
        <taxon>Bacillati</taxon>
        <taxon>Actinomycetota</taxon>
        <taxon>Actinomycetes</taxon>
        <taxon>Micromonosporales</taxon>
        <taxon>Micromonosporaceae</taxon>
        <taxon>Actinoplanes</taxon>
    </lineage>
</organism>
<evidence type="ECO:0000313" key="3">
    <source>
        <dbReference type="Proteomes" id="UP000598146"/>
    </source>
</evidence>
<dbReference type="Proteomes" id="UP000598146">
    <property type="component" value="Unassembled WGS sequence"/>
</dbReference>
<comment type="caution">
    <text evidence="2">The sequence shown here is derived from an EMBL/GenBank/DDBJ whole genome shotgun (WGS) entry which is preliminary data.</text>
</comment>
<dbReference type="AlphaFoldDB" id="A0A931CAW4"/>
<dbReference type="EMBL" id="JADQTO010000010">
    <property type="protein sequence ID" value="MBG0564022.1"/>
    <property type="molecule type" value="Genomic_DNA"/>
</dbReference>
<keyword evidence="3" id="KW-1185">Reference proteome</keyword>
<keyword evidence="1" id="KW-1133">Transmembrane helix</keyword>
<sequence>MMLLILGVLAAWVGVVLAALESPHVRNRARVERSSIALLVVTGVSVAAGAGRALLNWITV</sequence>
<dbReference type="RefSeq" id="WP_196415815.1">
    <property type="nucleotide sequence ID" value="NZ_JADQTO010000010.1"/>
</dbReference>
<proteinExistence type="predicted"/>
<gene>
    <name evidence="2" type="ORF">I4J89_21500</name>
</gene>